<dbReference type="RefSeq" id="WP_209807977.1">
    <property type="nucleotide sequence ID" value="NZ_JAGGKT010000001.1"/>
</dbReference>
<dbReference type="PANTHER" id="PTHR33308:SF9">
    <property type="entry name" value="PEPTIDOGLYCAN HYDROLASE FLGJ"/>
    <property type="match status" value="1"/>
</dbReference>
<evidence type="ECO:0000259" key="2">
    <source>
        <dbReference type="SMART" id="SM00047"/>
    </source>
</evidence>
<proteinExistence type="predicted"/>
<name>A0ABS4GIU7_9BACL</name>
<feature type="domain" description="Mannosyl-glycoprotein endo-beta-N-acetylglucosamidase-like" evidence="2">
    <location>
        <begin position="2"/>
        <end position="151"/>
    </location>
</feature>
<keyword evidence="3" id="KW-0282">Flagellum</keyword>
<dbReference type="PANTHER" id="PTHR33308">
    <property type="entry name" value="PEPTIDOGLYCAN HYDROLASE FLGJ"/>
    <property type="match status" value="1"/>
</dbReference>
<gene>
    <name evidence="3" type="ORF">J2Z37_000169</name>
</gene>
<dbReference type="Gene3D" id="1.10.530.10">
    <property type="match status" value="1"/>
</dbReference>
<accession>A0ABS4GIU7</accession>
<keyword evidence="3" id="KW-0969">Cilium</keyword>
<comment type="caution">
    <text evidence="3">The sequence shown here is derived from an EMBL/GenBank/DDBJ whole genome shotgun (WGS) entry which is preliminary data.</text>
</comment>
<keyword evidence="4" id="KW-1185">Reference proteome</keyword>
<keyword evidence="1" id="KW-0378">Hydrolase</keyword>
<reference evidence="3 4" key="1">
    <citation type="submission" date="2021-03" db="EMBL/GenBank/DDBJ databases">
        <title>Genomic Encyclopedia of Type Strains, Phase IV (KMG-IV): sequencing the most valuable type-strain genomes for metagenomic binning, comparative biology and taxonomic classification.</title>
        <authorList>
            <person name="Goeker M."/>
        </authorList>
    </citation>
    <scope>NUCLEOTIDE SEQUENCE [LARGE SCALE GENOMIC DNA]</scope>
    <source>
        <strain evidence="3 4">DSM 24738</strain>
    </source>
</reference>
<dbReference type="Gene3D" id="4.10.80.30">
    <property type="entry name" value="DNA polymerase, domain 6"/>
    <property type="match status" value="1"/>
</dbReference>
<protein>
    <submittedName>
        <fullName evidence="3">Flagellar protein FlgJ</fullName>
    </submittedName>
</protein>
<dbReference type="Proteomes" id="UP001519343">
    <property type="component" value="Unassembled WGS sequence"/>
</dbReference>
<evidence type="ECO:0000256" key="1">
    <source>
        <dbReference type="ARBA" id="ARBA00022801"/>
    </source>
</evidence>
<sequence>MNPQQFMDVIAPIAVLLRKEGSPIFPSVRIAQAALETGWKIPESNNLVGRKVGNGQTTPYWHGRYIMKDTWEMYDDKRTDIAAAFRVYDTIEDCFRDQDLLFDTTRFKQVREATTPEDQAVALYKSGYATDPAYHQKIINLMSNFNLKEYDKWSEEYMLKVEDANKIIDFLKAGWKVTEQYPEARKEFNRLANELRKASGQEPQ</sequence>
<evidence type="ECO:0000313" key="4">
    <source>
        <dbReference type="Proteomes" id="UP001519343"/>
    </source>
</evidence>
<dbReference type="Pfam" id="PF01832">
    <property type="entry name" value="Glucosaminidase"/>
    <property type="match status" value="1"/>
</dbReference>
<dbReference type="InterPro" id="IPR051056">
    <property type="entry name" value="Glycosyl_Hydrolase_73"/>
</dbReference>
<dbReference type="EMBL" id="JAGGKT010000001">
    <property type="protein sequence ID" value="MBP1930182.1"/>
    <property type="molecule type" value="Genomic_DNA"/>
</dbReference>
<keyword evidence="3" id="KW-0966">Cell projection</keyword>
<organism evidence="3 4">
    <name type="scientific">Ammoniphilus resinae</name>
    <dbReference type="NCBI Taxonomy" id="861532"/>
    <lineage>
        <taxon>Bacteria</taxon>
        <taxon>Bacillati</taxon>
        <taxon>Bacillota</taxon>
        <taxon>Bacilli</taxon>
        <taxon>Bacillales</taxon>
        <taxon>Paenibacillaceae</taxon>
        <taxon>Aneurinibacillus group</taxon>
        <taxon>Ammoniphilus</taxon>
    </lineage>
</organism>
<dbReference type="PRINTS" id="PR01002">
    <property type="entry name" value="FLGFLGJ"/>
</dbReference>
<dbReference type="InterPro" id="IPR002901">
    <property type="entry name" value="MGlyc_endo_b_GlcNAc-like_dom"/>
</dbReference>
<dbReference type="SMART" id="SM00047">
    <property type="entry name" value="LYZ2"/>
    <property type="match status" value="1"/>
</dbReference>
<evidence type="ECO:0000313" key="3">
    <source>
        <dbReference type="EMBL" id="MBP1930182.1"/>
    </source>
</evidence>